<comment type="caution">
    <text evidence="10">The sequence shown here is derived from an EMBL/GenBank/DDBJ whole genome shotgun (WGS) entry which is preliminary data.</text>
</comment>
<evidence type="ECO:0000256" key="8">
    <source>
        <dbReference type="ARBA" id="ARBA00035528"/>
    </source>
</evidence>
<dbReference type="InterPro" id="IPR000589">
    <property type="entry name" value="Ribosomal_uS15"/>
</dbReference>
<protein>
    <recommendedName>
        <fullName evidence="7">Small ribosomal subunit protein uS15m</fullName>
    </recommendedName>
    <alternativeName>
        <fullName evidence="8">28S ribosomal protein S15, mitochondrial</fullName>
    </alternativeName>
</protein>
<dbReference type="EMBL" id="JAPXFL010000012">
    <property type="protein sequence ID" value="KAK9498744.1"/>
    <property type="molecule type" value="Genomic_DNA"/>
</dbReference>
<dbReference type="GO" id="GO:0003735">
    <property type="term" value="F:structural constituent of ribosome"/>
    <property type="evidence" value="ECO:0007669"/>
    <property type="project" value="InterPro"/>
</dbReference>
<evidence type="ECO:0000313" key="10">
    <source>
        <dbReference type="EMBL" id="KAK9498744.1"/>
    </source>
</evidence>
<keyword evidence="3" id="KW-0809">Transit peptide</keyword>
<evidence type="ECO:0000256" key="9">
    <source>
        <dbReference type="RuleBase" id="RU003919"/>
    </source>
</evidence>
<gene>
    <name evidence="10" type="ORF">O3M35_003311</name>
</gene>
<evidence type="ECO:0000256" key="2">
    <source>
        <dbReference type="ARBA" id="ARBA00008434"/>
    </source>
</evidence>
<dbReference type="Gene3D" id="1.10.287.10">
    <property type="entry name" value="S15/NS1, RNA-binding"/>
    <property type="match status" value="1"/>
</dbReference>
<keyword evidence="4 9" id="KW-0689">Ribosomal protein</keyword>
<comment type="similarity">
    <text evidence="2 9">Belongs to the universal ribosomal protein uS15 family.</text>
</comment>
<dbReference type="GO" id="GO:0005763">
    <property type="term" value="C:mitochondrial small ribosomal subunit"/>
    <property type="evidence" value="ECO:0007669"/>
    <property type="project" value="TreeGrafter"/>
</dbReference>
<keyword evidence="5" id="KW-0496">Mitochondrion</keyword>
<dbReference type="InterPro" id="IPR052137">
    <property type="entry name" value="uS15_ribosomal"/>
</dbReference>
<proteinExistence type="inferred from homology"/>
<evidence type="ECO:0000313" key="11">
    <source>
        <dbReference type="Proteomes" id="UP001461498"/>
    </source>
</evidence>
<dbReference type="GO" id="GO:0032543">
    <property type="term" value="P:mitochondrial translation"/>
    <property type="evidence" value="ECO:0007669"/>
    <property type="project" value="TreeGrafter"/>
</dbReference>
<evidence type="ECO:0000256" key="3">
    <source>
        <dbReference type="ARBA" id="ARBA00022946"/>
    </source>
</evidence>
<sequence length="284" mass="33967">MMSMNVVRKPVSYLNSLNLYVIGCRTLKSYLPVKWVRPEKIPCYKPEKSGDLKPLIEVDLKEAPLEFRNSEELKTADEIVKRVFSLEYFPHKKTVEVIKSTYLGKVKRHEFDTNSPEARVALMTASIREMQKHMELNPRNLRVKVRLKEKIDKRRKLLKFLRTWDYKCYEWILDRLDLFYKPVPPPEVYKRVERKRSLRMLTDKYCENIIKTRLDEYKESLESQQEEFLVQKIKNLKWIMNEEKECGLEPSITEEDIKIAMDKLENIRNSRNTKPENDLQAGYA</sequence>
<evidence type="ECO:0000256" key="5">
    <source>
        <dbReference type="ARBA" id="ARBA00023128"/>
    </source>
</evidence>
<accession>A0AAW1CR57</accession>
<evidence type="ECO:0000256" key="6">
    <source>
        <dbReference type="ARBA" id="ARBA00023274"/>
    </source>
</evidence>
<keyword evidence="11" id="KW-1185">Reference proteome</keyword>
<dbReference type="AlphaFoldDB" id="A0AAW1CR57"/>
<keyword evidence="6 9" id="KW-0687">Ribonucleoprotein</keyword>
<dbReference type="CDD" id="cd00353">
    <property type="entry name" value="Ribosomal_S15p_S13e"/>
    <property type="match status" value="1"/>
</dbReference>
<dbReference type="SMART" id="SM01387">
    <property type="entry name" value="Ribosomal_S15"/>
    <property type="match status" value="1"/>
</dbReference>
<evidence type="ECO:0000256" key="4">
    <source>
        <dbReference type="ARBA" id="ARBA00022980"/>
    </source>
</evidence>
<evidence type="ECO:0000256" key="7">
    <source>
        <dbReference type="ARBA" id="ARBA00035249"/>
    </source>
</evidence>
<dbReference type="PANTHER" id="PTHR46685">
    <property type="entry name" value="28S RIBOSOMAL PROTEIN S15, MITOCHONDRIAL"/>
    <property type="match status" value="1"/>
</dbReference>
<dbReference type="PANTHER" id="PTHR46685:SF1">
    <property type="entry name" value="SMALL RIBOSOMAL SUBUNIT PROTEIN US15M"/>
    <property type="match status" value="1"/>
</dbReference>
<dbReference type="Pfam" id="PF00312">
    <property type="entry name" value="Ribosomal_S15"/>
    <property type="match status" value="1"/>
</dbReference>
<dbReference type="SUPFAM" id="SSF47060">
    <property type="entry name" value="S15/NS1 RNA-binding domain"/>
    <property type="match status" value="1"/>
</dbReference>
<evidence type="ECO:0000256" key="1">
    <source>
        <dbReference type="ARBA" id="ARBA00004173"/>
    </source>
</evidence>
<reference evidence="10 11" key="1">
    <citation type="submission" date="2022-12" db="EMBL/GenBank/DDBJ databases">
        <title>Chromosome-level genome assembly of true bugs.</title>
        <authorList>
            <person name="Ma L."/>
            <person name="Li H."/>
        </authorList>
    </citation>
    <scope>NUCLEOTIDE SEQUENCE [LARGE SCALE GENOMIC DNA]</scope>
    <source>
        <strain evidence="10">Lab_2022b</strain>
    </source>
</reference>
<name>A0AAW1CR57_9HEMI</name>
<dbReference type="Proteomes" id="UP001461498">
    <property type="component" value="Unassembled WGS sequence"/>
</dbReference>
<dbReference type="InterPro" id="IPR009068">
    <property type="entry name" value="uS15_NS1_RNA-bd_sf"/>
</dbReference>
<organism evidence="10 11">
    <name type="scientific">Rhynocoris fuscipes</name>
    <dbReference type="NCBI Taxonomy" id="488301"/>
    <lineage>
        <taxon>Eukaryota</taxon>
        <taxon>Metazoa</taxon>
        <taxon>Ecdysozoa</taxon>
        <taxon>Arthropoda</taxon>
        <taxon>Hexapoda</taxon>
        <taxon>Insecta</taxon>
        <taxon>Pterygota</taxon>
        <taxon>Neoptera</taxon>
        <taxon>Paraneoptera</taxon>
        <taxon>Hemiptera</taxon>
        <taxon>Heteroptera</taxon>
        <taxon>Panheteroptera</taxon>
        <taxon>Cimicomorpha</taxon>
        <taxon>Reduviidae</taxon>
        <taxon>Harpactorinae</taxon>
        <taxon>Harpactorini</taxon>
        <taxon>Rhynocoris</taxon>
    </lineage>
</organism>
<comment type="subcellular location">
    <subcellularLocation>
        <location evidence="1">Mitochondrion</location>
    </subcellularLocation>
</comment>
<dbReference type="GO" id="GO:0003723">
    <property type="term" value="F:RNA binding"/>
    <property type="evidence" value="ECO:0007669"/>
    <property type="project" value="TreeGrafter"/>
</dbReference>